<dbReference type="AlphaFoldDB" id="A0A8H7UD80"/>
<accession>A0A8H7UD80</accession>
<dbReference type="InterPro" id="IPR051704">
    <property type="entry name" value="FAD_aromatic-hydroxylase"/>
</dbReference>
<feature type="domain" description="FAD-binding" evidence="4">
    <location>
        <begin position="5"/>
        <end position="319"/>
    </location>
</feature>
<proteinExistence type="predicted"/>
<reference evidence="5" key="1">
    <citation type="submission" date="2020-12" db="EMBL/GenBank/DDBJ databases">
        <title>Metabolic potential, ecology and presence of endohyphal bacteria is reflected in genomic diversity of Mucoromycotina.</title>
        <authorList>
            <person name="Muszewska A."/>
            <person name="Okrasinska A."/>
            <person name="Steczkiewicz K."/>
            <person name="Drgas O."/>
            <person name="Orlowska M."/>
            <person name="Perlinska-Lenart U."/>
            <person name="Aleksandrzak-Piekarczyk T."/>
            <person name="Szatraj K."/>
            <person name="Zielenkiewicz U."/>
            <person name="Pilsyk S."/>
            <person name="Malc E."/>
            <person name="Mieczkowski P."/>
            <person name="Kruszewska J.S."/>
            <person name="Biernat P."/>
            <person name="Pawlowska J."/>
        </authorList>
    </citation>
    <scope>NUCLEOTIDE SEQUENCE</scope>
    <source>
        <strain evidence="5">WA0000067209</strain>
    </source>
</reference>
<dbReference type="InterPro" id="IPR036188">
    <property type="entry name" value="FAD/NAD-bd_sf"/>
</dbReference>
<gene>
    <name evidence="5" type="ORF">INT43_008909</name>
</gene>
<keyword evidence="2" id="KW-0274">FAD</keyword>
<dbReference type="OrthoDB" id="655030at2759"/>
<sequence>MAPLKVLICGGGCAGPALAYWLAREGHSITIVERFTALRATGAQIDLRAQGIQVVKRMGLLDTIRSKRVEERGWSYVDSQGRTKATIMSNSSGKGAQTATSEYEIMRGDLVRILYDATKENTKYIFGVTIESFEQYDDRVVVHFSNGCSDTFDVLVGADGQGSRIRKAILPPGAEPFRRLGVYMAYWFVPRTEADSEFSQSYHCPGSRMITSRSHSETETQAYFVLKDDSEELRSIPKAPIQQQKEFWTQRFRNTGWQTDRFIEGMRTAENFYCQEIVQVITDTWYDNRVVLLGDAGYCPSPLTGMGTTASFVGAYVLAGEIIRNPQNLSQAFANYQNILQPFIKEVQNINPWMLRLGLPQTQWGINIFQSVVGILCYLRVFELIARFSKEEVGGWMLPDYPELK</sequence>
<keyword evidence="3" id="KW-0560">Oxidoreductase</keyword>
<organism evidence="5 6">
    <name type="scientific">Mortierella isabellina</name>
    <name type="common">Filamentous fungus</name>
    <name type="synonym">Umbelopsis isabellina</name>
    <dbReference type="NCBI Taxonomy" id="91625"/>
    <lineage>
        <taxon>Eukaryota</taxon>
        <taxon>Fungi</taxon>
        <taxon>Fungi incertae sedis</taxon>
        <taxon>Mucoromycota</taxon>
        <taxon>Mucoromycotina</taxon>
        <taxon>Umbelopsidomycetes</taxon>
        <taxon>Umbelopsidales</taxon>
        <taxon>Umbelopsidaceae</taxon>
        <taxon>Umbelopsis</taxon>
    </lineage>
</organism>
<dbReference type="Gene3D" id="3.50.50.60">
    <property type="entry name" value="FAD/NAD(P)-binding domain"/>
    <property type="match status" value="1"/>
</dbReference>
<comment type="caution">
    <text evidence="5">The sequence shown here is derived from an EMBL/GenBank/DDBJ whole genome shotgun (WGS) entry which is preliminary data.</text>
</comment>
<dbReference type="Gene3D" id="3.30.9.10">
    <property type="entry name" value="D-Amino Acid Oxidase, subunit A, domain 2"/>
    <property type="match status" value="1"/>
</dbReference>
<dbReference type="EMBL" id="JAEPQZ010000005">
    <property type="protein sequence ID" value="KAG2181326.1"/>
    <property type="molecule type" value="Genomic_DNA"/>
</dbReference>
<keyword evidence="6" id="KW-1185">Reference proteome</keyword>
<name>A0A8H7UD80_MORIS</name>
<dbReference type="Pfam" id="PF01494">
    <property type="entry name" value="FAD_binding_3"/>
    <property type="match status" value="1"/>
</dbReference>
<evidence type="ECO:0000256" key="1">
    <source>
        <dbReference type="ARBA" id="ARBA00022630"/>
    </source>
</evidence>
<dbReference type="GO" id="GO:0071949">
    <property type="term" value="F:FAD binding"/>
    <property type="evidence" value="ECO:0007669"/>
    <property type="project" value="InterPro"/>
</dbReference>
<keyword evidence="1" id="KW-0285">Flavoprotein</keyword>
<evidence type="ECO:0000256" key="2">
    <source>
        <dbReference type="ARBA" id="ARBA00022827"/>
    </source>
</evidence>
<evidence type="ECO:0000259" key="4">
    <source>
        <dbReference type="Pfam" id="PF01494"/>
    </source>
</evidence>
<dbReference type="SUPFAM" id="SSF51905">
    <property type="entry name" value="FAD/NAD(P)-binding domain"/>
    <property type="match status" value="1"/>
</dbReference>
<evidence type="ECO:0000256" key="3">
    <source>
        <dbReference type="ARBA" id="ARBA00023002"/>
    </source>
</evidence>
<evidence type="ECO:0000313" key="5">
    <source>
        <dbReference type="EMBL" id="KAG2181326.1"/>
    </source>
</evidence>
<dbReference type="InterPro" id="IPR002938">
    <property type="entry name" value="FAD-bd"/>
</dbReference>
<evidence type="ECO:0000313" key="6">
    <source>
        <dbReference type="Proteomes" id="UP000654370"/>
    </source>
</evidence>
<protein>
    <recommendedName>
        <fullName evidence="4">FAD-binding domain-containing protein</fullName>
    </recommendedName>
</protein>
<dbReference type="PANTHER" id="PTHR46865:SF2">
    <property type="entry name" value="MONOOXYGENASE"/>
    <property type="match status" value="1"/>
</dbReference>
<dbReference type="GO" id="GO:0016491">
    <property type="term" value="F:oxidoreductase activity"/>
    <property type="evidence" value="ECO:0007669"/>
    <property type="project" value="UniProtKB-KW"/>
</dbReference>
<dbReference type="PANTHER" id="PTHR46865">
    <property type="entry name" value="OXIDOREDUCTASE-RELATED"/>
    <property type="match status" value="1"/>
</dbReference>
<dbReference type="PRINTS" id="PR00420">
    <property type="entry name" value="RNGMNOXGNASE"/>
</dbReference>
<dbReference type="Proteomes" id="UP000654370">
    <property type="component" value="Unassembled WGS sequence"/>
</dbReference>